<evidence type="ECO:0000313" key="3">
    <source>
        <dbReference type="EMBL" id="KAK1277461.1"/>
    </source>
</evidence>
<dbReference type="Pfam" id="PF00450">
    <property type="entry name" value="Peptidase_S10"/>
    <property type="match status" value="1"/>
</dbReference>
<evidence type="ECO:0000256" key="1">
    <source>
        <dbReference type="ARBA" id="ARBA00009431"/>
    </source>
</evidence>
<protein>
    <submittedName>
        <fullName evidence="3">Serine carboxypeptidase II-3</fullName>
    </submittedName>
</protein>
<evidence type="ECO:0000256" key="2">
    <source>
        <dbReference type="ARBA" id="ARBA00023180"/>
    </source>
</evidence>
<dbReference type="GO" id="GO:0006508">
    <property type="term" value="P:proteolysis"/>
    <property type="evidence" value="ECO:0007669"/>
    <property type="project" value="InterPro"/>
</dbReference>
<keyword evidence="3" id="KW-0378">Hydrolase</keyword>
<dbReference type="InterPro" id="IPR029058">
    <property type="entry name" value="AB_hydrolase_fold"/>
</dbReference>
<dbReference type="Gene3D" id="3.40.50.1820">
    <property type="entry name" value="alpha/beta hydrolase"/>
    <property type="match status" value="1"/>
</dbReference>
<reference evidence="3" key="2">
    <citation type="submission" date="2023-06" db="EMBL/GenBank/DDBJ databases">
        <authorList>
            <person name="Ma L."/>
            <person name="Liu K.-W."/>
            <person name="Li Z."/>
            <person name="Hsiao Y.-Y."/>
            <person name="Qi Y."/>
            <person name="Fu T."/>
            <person name="Tang G."/>
            <person name="Zhang D."/>
            <person name="Sun W.-H."/>
            <person name="Liu D.-K."/>
            <person name="Li Y."/>
            <person name="Chen G.-Z."/>
            <person name="Liu X.-D."/>
            <person name="Liao X.-Y."/>
            <person name="Jiang Y.-T."/>
            <person name="Yu X."/>
            <person name="Hao Y."/>
            <person name="Huang J."/>
            <person name="Zhao X.-W."/>
            <person name="Ke S."/>
            <person name="Chen Y.-Y."/>
            <person name="Wu W.-L."/>
            <person name="Hsu J.-L."/>
            <person name="Lin Y.-F."/>
            <person name="Huang M.-D."/>
            <person name="Li C.-Y."/>
            <person name="Huang L."/>
            <person name="Wang Z.-W."/>
            <person name="Zhao X."/>
            <person name="Zhong W.-Y."/>
            <person name="Peng D.-H."/>
            <person name="Ahmad S."/>
            <person name="Lan S."/>
            <person name="Zhang J.-S."/>
            <person name="Tsai W.-C."/>
            <person name="Van De Peer Y."/>
            <person name="Liu Z.-J."/>
        </authorList>
    </citation>
    <scope>NUCLEOTIDE SEQUENCE</scope>
    <source>
        <strain evidence="3">SCP</strain>
        <tissue evidence="3">Leaves</tissue>
    </source>
</reference>
<keyword evidence="4" id="KW-1185">Reference proteome</keyword>
<dbReference type="Proteomes" id="UP001179952">
    <property type="component" value="Unassembled WGS sequence"/>
</dbReference>
<sequence length="71" mass="7558">MSSDTDGRIPVTSIRYSVSRLGLPVGGYAVGYDRLALVTVRGAGHFVPSYQPARALTLFTSFLEGKLPPSS</sequence>
<evidence type="ECO:0000313" key="4">
    <source>
        <dbReference type="Proteomes" id="UP001179952"/>
    </source>
</evidence>
<organism evidence="3 4">
    <name type="scientific">Acorus gramineus</name>
    <name type="common">Dwarf sweet flag</name>
    <dbReference type="NCBI Taxonomy" id="55184"/>
    <lineage>
        <taxon>Eukaryota</taxon>
        <taxon>Viridiplantae</taxon>
        <taxon>Streptophyta</taxon>
        <taxon>Embryophyta</taxon>
        <taxon>Tracheophyta</taxon>
        <taxon>Spermatophyta</taxon>
        <taxon>Magnoliopsida</taxon>
        <taxon>Liliopsida</taxon>
        <taxon>Acoraceae</taxon>
        <taxon>Acorus</taxon>
    </lineage>
</organism>
<proteinExistence type="inferred from homology"/>
<keyword evidence="3" id="KW-0645">Protease</keyword>
<accession>A0AAV9BMF0</accession>
<keyword evidence="3" id="KW-0121">Carboxypeptidase</keyword>
<comment type="caution">
    <text evidence="3">The sequence shown here is derived from an EMBL/GenBank/DDBJ whole genome shotgun (WGS) entry which is preliminary data.</text>
</comment>
<comment type="similarity">
    <text evidence="1">Belongs to the peptidase S10 family.</text>
</comment>
<dbReference type="AlphaFoldDB" id="A0AAV9BMF0"/>
<dbReference type="EMBL" id="JAUJYN010000002">
    <property type="protein sequence ID" value="KAK1277461.1"/>
    <property type="molecule type" value="Genomic_DNA"/>
</dbReference>
<dbReference type="PROSITE" id="PS00560">
    <property type="entry name" value="CARBOXYPEPT_SER_HIS"/>
    <property type="match status" value="1"/>
</dbReference>
<name>A0AAV9BMF0_ACOGR</name>
<dbReference type="InterPro" id="IPR001563">
    <property type="entry name" value="Peptidase_S10"/>
</dbReference>
<dbReference type="InterPro" id="IPR033124">
    <property type="entry name" value="Ser_caboxypep_his_AS"/>
</dbReference>
<reference evidence="3" key="1">
    <citation type="journal article" date="2023" name="Nat. Commun.">
        <title>Diploid and tetraploid genomes of Acorus and the evolution of monocots.</title>
        <authorList>
            <person name="Ma L."/>
            <person name="Liu K.W."/>
            <person name="Li Z."/>
            <person name="Hsiao Y.Y."/>
            <person name="Qi Y."/>
            <person name="Fu T."/>
            <person name="Tang G.D."/>
            <person name="Zhang D."/>
            <person name="Sun W.H."/>
            <person name="Liu D.K."/>
            <person name="Li Y."/>
            <person name="Chen G.Z."/>
            <person name="Liu X.D."/>
            <person name="Liao X.Y."/>
            <person name="Jiang Y.T."/>
            <person name="Yu X."/>
            <person name="Hao Y."/>
            <person name="Huang J."/>
            <person name="Zhao X.W."/>
            <person name="Ke S."/>
            <person name="Chen Y.Y."/>
            <person name="Wu W.L."/>
            <person name="Hsu J.L."/>
            <person name="Lin Y.F."/>
            <person name="Huang M.D."/>
            <person name="Li C.Y."/>
            <person name="Huang L."/>
            <person name="Wang Z.W."/>
            <person name="Zhao X."/>
            <person name="Zhong W.Y."/>
            <person name="Peng D.H."/>
            <person name="Ahmad S."/>
            <person name="Lan S."/>
            <person name="Zhang J.S."/>
            <person name="Tsai W.C."/>
            <person name="Van de Peer Y."/>
            <person name="Liu Z.J."/>
        </authorList>
    </citation>
    <scope>NUCLEOTIDE SEQUENCE</scope>
    <source>
        <strain evidence="3">SCP</strain>
    </source>
</reference>
<gene>
    <name evidence="3" type="ORF">QJS04_geneDACA017181</name>
</gene>
<keyword evidence="2" id="KW-0325">Glycoprotein</keyword>
<dbReference type="GO" id="GO:0004185">
    <property type="term" value="F:serine-type carboxypeptidase activity"/>
    <property type="evidence" value="ECO:0007669"/>
    <property type="project" value="InterPro"/>
</dbReference>
<dbReference type="SUPFAM" id="SSF53474">
    <property type="entry name" value="alpha/beta-Hydrolases"/>
    <property type="match status" value="1"/>
</dbReference>